<dbReference type="AlphaFoldDB" id="A0A2M7BUW7"/>
<organism evidence="2 3">
    <name type="scientific">Candidatus Portnoybacteria bacterium CG03_land_8_20_14_0_80_41_10</name>
    <dbReference type="NCBI Taxonomy" id="1974808"/>
    <lineage>
        <taxon>Bacteria</taxon>
        <taxon>Candidatus Portnoyibacteriota</taxon>
    </lineage>
</organism>
<sequence length="81" mass="8496">MKRVVVVGGGTGVFTVLTGLKKYTSDLTAVVTMADEGGSTGFSSAVKEAEKILGVKGRVLPSTLTKSRLFARPLSGWVSRH</sequence>
<gene>
    <name evidence="2" type="ORF">COS49_00885</name>
</gene>
<dbReference type="InterPro" id="IPR010119">
    <property type="entry name" value="Gluconeogen_factor"/>
</dbReference>
<dbReference type="Pfam" id="PF01933">
    <property type="entry name" value="CofD"/>
    <property type="match status" value="1"/>
</dbReference>
<dbReference type="PANTHER" id="PTHR30135">
    <property type="entry name" value="UNCHARACTERIZED PROTEIN YVCK-RELATED"/>
    <property type="match status" value="1"/>
</dbReference>
<dbReference type="InterPro" id="IPR002882">
    <property type="entry name" value="CofD"/>
</dbReference>
<dbReference type="Proteomes" id="UP000229894">
    <property type="component" value="Unassembled WGS sequence"/>
</dbReference>
<comment type="caution">
    <text evidence="2">The sequence shown here is derived from an EMBL/GenBank/DDBJ whole genome shotgun (WGS) entry which is preliminary data.</text>
</comment>
<protein>
    <recommendedName>
        <fullName evidence="4">YvcK family protein</fullName>
    </recommendedName>
</protein>
<dbReference type="GO" id="GO:0043743">
    <property type="term" value="F:LPPG:FO 2-phospho-L-lactate transferase activity"/>
    <property type="evidence" value="ECO:0007669"/>
    <property type="project" value="InterPro"/>
</dbReference>
<evidence type="ECO:0000313" key="3">
    <source>
        <dbReference type="Proteomes" id="UP000229894"/>
    </source>
</evidence>
<dbReference type="InterPro" id="IPR038136">
    <property type="entry name" value="CofD-like_dom_sf"/>
</dbReference>
<dbReference type="PANTHER" id="PTHR30135:SF3">
    <property type="entry name" value="GLUCONEOGENESIS FACTOR-RELATED"/>
    <property type="match status" value="1"/>
</dbReference>
<evidence type="ECO:0008006" key="4">
    <source>
        <dbReference type="Google" id="ProtNLM"/>
    </source>
</evidence>
<dbReference type="Gene3D" id="3.40.50.10680">
    <property type="entry name" value="CofD-like domains"/>
    <property type="match status" value="1"/>
</dbReference>
<name>A0A2M7BUW7_9BACT</name>
<reference evidence="3" key="1">
    <citation type="submission" date="2017-09" db="EMBL/GenBank/DDBJ databases">
        <title>Depth-based differentiation of microbial function through sediment-hosted aquifers and enrichment of novel symbionts in the deep terrestrial subsurface.</title>
        <authorList>
            <person name="Probst A.J."/>
            <person name="Ladd B."/>
            <person name="Jarett J.K."/>
            <person name="Geller-Mcgrath D.E."/>
            <person name="Sieber C.M.K."/>
            <person name="Emerson J.B."/>
            <person name="Anantharaman K."/>
            <person name="Thomas B.C."/>
            <person name="Malmstrom R."/>
            <person name="Stieglmeier M."/>
            <person name="Klingl A."/>
            <person name="Woyke T."/>
            <person name="Ryan C.M."/>
            <person name="Banfield J.F."/>
        </authorList>
    </citation>
    <scope>NUCLEOTIDE SEQUENCE [LARGE SCALE GENOMIC DNA]</scope>
</reference>
<proteinExistence type="predicted"/>
<evidence type="ECO:0000256" key="1">
    <source>
        <dbReference type="ARBA" id="ARBA00022490"/>
    </source>
</evidence>
<dbReference type="SUPFAM" id="SSF142338">
    <property type="entry name" value="CofD-like"/>
    <property type="match status" value="1"/>
</dbReference>
<accession>A0A2M7BUW7</accession>
<evidence type="ECO:0000313" key="2">
    <source>
        <dbReference type="EMBL" id="PIV10372.1"/>
    </source>
</evidence>
<dbReference type="EMBL" id="PEUX01000020">
    <property type="protein sequence ID" value="PIV10372.1"/>
    <property type="molecule type" value="Genomic_DNA"/>
</dbReference>
<keyword evidence="1" id="KW-0963">Cytoplasm</keyword>